<sequence>MANSSLLTAVFPLVDGKLLQVGDLIKDFDFSKINVKQERSRDDYLHFGLAPSFGELSSETIQKLDDEIKIMIAVITKQLVQIPPEGRNWDDIVSLCSQSPVLDLVDDGRVDKIDNFTRNASSDFKTDGSPDGNIVKEFNTWFKQLVVDEDVLSGTKMNADVLGRIVAQTGVIIEDFDSFFDKRERHDQNVVDIGVIQYPDVRNPDLKIYRIQLTVWSDCSRTLIRHDDQHGIQGEFNARRFKPRSELISRLSTNVKQQAMSAAENLFNF</sequence>
<keyword evidence="2" id="KW-1185">Reference proteome</keyword>
<dbReference type="Proteomes" id="UP000288168">
    <property type="component" value="Unassembled WGS sequence"/>
</dbReference>
<dbReference type="AlphaFoldDB" id="A0A428Q631"/>
<gene>
    <name evidence="1" type="ORF">CEP54_006590</name>
</gene>
<evidence type="ECO:0000313" key="1">
    <source>
        <dbReference type="EMBL" id="RSL60763.1"/>
    </source>
</evidence>
<name>A0A428Q631_9HYPO</name>
<proteinExistence type="predicted"/>
<organism evidence="1 2">
    <name type="scientific">Fusarium duplospermum</name>
    <dbReference type="NCBI Taxonomy" id="1325734"/>
    <lineage>
        <taxon>Eukaryota</taxon>
        <taxon>Fungi</taxon>
        <taxon>Dikarya</taxon>
        <taxon>Ascomycota</taxon>
        <taxon>Pezizomycotina</taxon>
        <taxon>Sordariomycetes</taxon>
        <taxon>Hypocreomycetidae</taxon>
        <taxon>Hypocreales</taxon>
        <taxon>Nectriaceae</taxon>
        <taxon>Fusarium</taxon>
        <taxon>Fusarium solani species complex</taxon>
    </lineage>
</organism>
<dbReference type="EMBL" id="NKCI01000056">
    <property type="protein sequence ID" value="RSL60763.1"/>
    <property type="molecule type" value="Genomic_DNA"/>
</dbReference>
<evidence type="ECO:0000313" key="2">
    <source>
        <dbReference type="Proteomes" id="UP000288168"/>
    </source>
</evidence>
<comment type="caution">
    <text evidence="1">The sequence shown here is derived from an EMBL/GenBank/DDBJ whole genome shotgun (WGS) entry which is preliminary data.</text>
</comment>
<reference evidence="1 2" key="1">
    <citation type="submission" date="2017-06" db="EMBL/GenBank/DDBJ databases">
        <title>Comparative genomic analysis of Ambrosia Fusariam Clade fungi.</title>
        <authorList>
            <person name="Stajich J.E."/>
            <person name="Carrillo J."/>
            <person name="Kijimoto T."/>
            <person name="Eskalen A."/>
            <person name="O'Donnell K."/>
            <person name="Kasson M."/>
        </authorList>
    </citation>
    <scope>NUCLEOTIDE SEQUENCE [LARGE SCALE GENOMIC DNA]</scope>
    <source>
        <strain evidence="1 2">NRRL62584</strain>
    </source>
</reference>
<accession>A0A428Q631</accession>
<protein>
    <submittedName>
        <fullName evidence="1">Uncharacterized protein</fullName>
    </submittedName>
</protein>
<dbReference type="OrthoDB" id="2735833at2759"/>